<dbReference type="InterPro" id="IPR011990">
    <property type="entry name" value="TPR-like_helical_dom_sf"/>
</dbReference>
<evidence type="ECO:0000313" key="7">
    <source>
        <dbReference type="EMBL" id="KEI72280.1"/>
    </source>
</evidence>
<feature type="region of interest" description="Disordered" evidence="5">
    <location>
        <begin position="254"/>
        <end position="287"/>
    </location>
</feature>
<keyword evidence="2" id="KW-0808">Transferase</keyword>
<keyword evidence="4" id="KW-0802">TPR repeat</keyword>
<dbReference type="AlphaFoldDB" id="A0A081KDQ4"/>
<dbReference type="SMART" id="SM00028">
    <property type="entry name" value="TPR"/>
    <property type="match status" value="2"/>
</dbReference>
<dbReference type="eggNOG" id="COG1352">
    <property type="taxonomic scope" value="Bacteria"/>
</dbReference>
<dbReference type="SMART" id="SM00138">
    <property type="entry name" value="MeTrc"/>
    <property type="match status" value="1"/>
</dbReference>
<dbReference type="EMBL" id="JOJP01000001">
    <property type="protein sequence ID" value="KEI72280.1"/>
    <property type="molecule type" value="Genomic_DNA"/>
</dbReference>
<evidence type="ECO:0000256" key="5">
    <source>
        <dbReference type="SAM" id="MobiDB-lite"/>
    </source>
</evidence>
<feature type="compositionally biased region" description="Polar residues" evidence="5">
    <location>
        <begin position="276"/>
        <end position="287"/>
    </location>
</feature>
<organism evidence="7 8">
    <name type="scientific">Endozoicomonas elysicola</name>
    <dbReference type="NCBI Taxonomy" id="305900"/>
    <lineage>
        <taxon>Bacteria</taxon>
        <taxon>Pseudomonadati</taxon>
        <taxon>Pseudomonadota</taxon>
        <taxon>Gammaproteobacteria</taxon>
        <taxon>Oceanospirillales</taxon>
        <taxon>Endozoicomonadaceae</taxon>
        <taxon>Endozoicomonas</taxon>
    </lineage>
</organism>
<keyword evidence="8" id="KW-1185">Reference proteome</keyword>
<dbReference type="InterPro" id="IPR000780">
    <property type="entry name" value="CheR_MeTrfase"/>
</dbReference>
<dbReference type="InterPro" id="IPR019734">
    <property type="entry name" value="TPR_rpt"/>
</dbReference>
<dbReference type="PROSITE" id="PS50123">
    <property type="entry name" value="CHER"/>
    <property type="match status" value="1"/>
</dbReference>
<dbReference type="SUPFAM" id="SSF53335">
    <property type="entry name" value="S-adenosyl-L-methionine-dependent methyltransferases"/>
    <property type="match status" value="1"/>
</dbReference>
<gene>
    <name evidence="7" type="ORF">GV64_17465</name>
</gene>
<dbReference type="Gene3D" id="1.25.40.10">
    <property type="entry name" value="Tetratricopeptide repeat domain"/>
    <property type="match status" value="1"/>
</dbReference>
<dbReference type="Proteomes" id="UP000027997">
    <property type="component" value="Unassembled WGS sequence"/>
</dbReference>
<dbReference type="GO" id="GO:0008757">
    <property type="term" value="F:S-adenosylmethionine-dependent methyltransferase activity"/>
    <property type="evidence" value="ECO:0007669"/>
    <property type="project" value="InterPro"/>
</dbReference>
<keyword evidence="1" id="KW-0489">Methyltransferase</keyword>
<sequence>MDPESIGQDAVDQSIQRRMDTVGVTNPEQYYLMVTAEPQELSALVDEITVGETWFFREFRAFSVLQEKALRCRTSLNSQSPFRVASMPCSSGEEAYSIAMALMDIGLQSDQFVVDGFDINTEAIQKAHKADYGRVSFRGTMPDFSKPYFDQTAAGFHLKLSVKQCANFHQVNLLELTQDIEVKPYDVIFCRNFLIYLDTASRKKMADVLRVSMKDHGVLIVGHCEAPSMSQFGFSTLDRSKRFCFSKKVNNAQKTDDSRTRKPVFLPLQRKPAKEPSSSLNATQQKASSFTKSLQTTDLQCSKQASSLLQKPEMIEKSLSGQAPEETSAGGILSSDAMLEAIEELVDCGKLSKARESCQQLMQHSPEDTGAQFMMGIISEAEGEWDAASNYFRKVLYLNPEHHEALLHSAMVCERQGEMGKAENFRVRLSRLIS</sequence>
<evidence type="ECO:0000256" key="1">
    <source>
        <dbReference type="ARBA" id="ARBA00022603"/>
    </source>
</evidence>
<dbReference type="GO" id="GO:0032259">
    <property type="term" value="P:methylation"/>
    <property type="evidence" value="ECO:0007669"/>
    <property type="project" value="UniProtKB-KW"/>
</dbReference>
<feature type="repeat" description="TPR" evidence="4">
    <location>
        <begin position="369"/>
        <end position="402"/>
    </location>
</feature>
<proteinExistence type="predicted"/>
<dbReference type="STRING" id="305900.GV64_17465"/>
<evidence type="ECO:0000256" key="3">
    <source>
        <dbReference type="ARBA" id="ARBA00022691"/>
    </source>
</evidence>
<dbReference type="InterPro" id="IPR029063">
    <property type="entry name" value="SAM-dependent_MTases_sf"/>
</dbReference>
<protein>
    <recommendedName>
        <fullName evidence="6">CheR-type methyltransferase domain-containing protein</fullName>
    </recommendedName>
</protein>
<dbReference type="PROSITE" id="PS50005">
    <property type="entry name" value="TPR"/>
    <property type="match status" value="1"/>
</dbReference>
<dbReference type="PRINTS" id="PR00996">
    <property type="entry name" value="CHERMTFRASE"/>
</dbReference>
<feature type="domain" description="CheR-type methyltransferase" evidence="6">
    <location>
        <begin position="1"/>
        <end position="226"/>
    </location>
</feature>
<dbReference type="Pfam" id="PF01739">
    <property type="entry name" value="CheR"/>
    <property type="match status" value="1"/>
</dbReference>
<evidence type="ECO:0000313" key="8">
    <source>
        <dbReference type="Proteomes" id="UP000027997"/>
    </source>
</evidence>
<evidence type="ECO:0000256" key="4">
    <source>
        <dbReference type="PROSITE-ProRule" id="PRU00339"/>
    </source>
</evidence>
<dbReference type="InterPro" id="IPR022642">
    <property type="entry name" value="CheR_C"/>
</dbReference>
<evidence type="ECO:0000256" key="2">
    <source>
        <dbReference type="ARBA" id="ARBA00022679"/>
    </source>
</evidence>
<keyword evidence="3" id="KW-0949">S-adenosyl-L-methionine</keyword>
<name>A0A081KDQ4_9GAMM</name>
<dbReference type="PANTHER" id="PTHR24422:SF19">
    <property type="entry name" value="CHEMOTAXIS PROTEIN METHYLTRANSFERASE"/>
    <property type="match status" value="1"/>
</dbReference>
<comment type="caution">
    <text evidence="7">The sequence shown here is derived from an EMBL/GenBank/DDBJ whole genome shotgun (WGS) entry which is preliminary data.</text>
</comment>
<reference evidence="7 8" key="1">
    <citation type="submission" date="2014-06" db="EMBL/GenBank/DDBJ databases">
        <title>Whole Genome Sequences of Three Symbiotic Endozoicomonas Bacteria.</title>
        <authorList>
            <person name="Neave M.J."/>
            <person name="Apprill A."/>
            <person name="Voolstra C.R."/>
        </authorList>
    </citation>
    <scope>NUCLEOTIDE SEQUENCE [LARGE SCALE GENOMIC DNA]</scope>
    <source>
        <strain evidence="7 8">DSM 22380</strain>
    </source>
</reference>
<dbReference type="InterPro" id="IPR050903">
    <property type="entry name" value="Bact_Chemotaxis_MeTrfase"/>
</dbReference>
<dbReference type="Gene3D" id="3.40.50.150">
    <property type="entry name" value="Vaccinia Virus protein VP39"/>
    <property type="match status" value="1"/>
</dbReference>
<dbReference type="SUPFAM" id="SSF48452">
    <property type="entry name" value="TPR-like"/>
    <property type="match status" value="1"/>
</dbReference>
<dbReference type="PANTHER" id="PTHR24422">
    <property type="entry name" value="CHEMOTAXIS PROTEIN METHYLTRANSFERASE"/>
    <property type="match status" value="1"/>
</dbReference>
<accession>A0A081KDQ4</accession>
<evidence type="ECO:0000259" key="6">
    <source>
        <dbReference type="PROSITE" id="PS50123"/>
    </source>
</evidence>